<evidence type="ECO:0000313" key="5">
    <source>
        <dbReference type="Proteomes" id="UP000436088"/>
    </source>
</evidence>
<feature type="region of interest" description="Disordered" evidence="2">
    <location>
        <begin position="131"/>
        <end position="163"/>
    </location>
</feature>
<gene>
    <name evidence="4" type="ORF">F3Y22_tig00111070pilonHSYRG00029</name>
</gene>
<dbReference type="GO" id="GO:0005198">
    <property type="term" value="F:structural molecule activity"/>
    <property type="evidence" value="ECO:0007669"/>
    <property type="project" value="TreeGrafter"/>
</dbReference>
<comment type="caution">
    <text evidence="4">The sequence shown here is derived from an EMBL/GenBank/DDBJ whole genome shotgun (WGS) entry which is preliminary data.</text>
</comment>
<reference evidence="4" key="1">
    <citation type="submission" date="2019-09" db="EMBL/GenBank/DDBJ databases">
        <title>Draft genome information of white flower Hibiscus syriacus.</title>
        <authorList>
            <person name="Kim Y.-M."/>
        </authorList>
    </citation>
    <scope>NUCLEOTIDE SEQUENCE [LARGE SCALE GENOMIC DNA]</scope>
    <source>
        <strain evidence="4">YM2019G1</strain>
    </source>
</reference>
<dbReference type="Pfam" id="PF22037">
    <property type="entry name" value="PSD13_N"/>
    <property type="match status" value="1"/>
</dbReference>
<dbReference type="PANTHER" id="PTHR10539:SF0">
    <property type="entry name" value="26S PROTEASOME NON-ATPASE REGULATORY SUBUNIT 13"/>
    <property type="match status" value="1"/>
</dbReference>
<feature type="compositionally biased region" description="Basic and acidic residues" evidence="2">
    <location>
        <begin position="131"/>
        <end position="141"/>
    </location>
</feature>
<proteinExistence type="predicted"/>
<keyword evidence="1" id="KW-0647">Proteasome</keyword>
<evidence type="ECO:0000313" key="4">
    <source>
        <dbReference type="EMBL" id="KAE8686246.1"/>
    </source>
</evidence>
<protein>
    <submittedName>
        <fullName evidence="4">26S proteasome non-ATPase regulatory subunit 13-like protein B</fullName>
    </submittedName>
</protein>
<organism evidence="4 5">
    <name type="scientific">Hibiscus syriacus</name>
    <name type="common">Rose of Sharon</name>
    <dbReference type="NCBI Taxonomy" id="106335"/>
    <lineage>
        <taxon>Eukaryota</taxon>
        <taxon>Viridiplantae</taxon>
        <taxon>Streptophyta</taxon>
        <taxon>Embryophyta</taxon>
        <taxon>Tracheophyta</taxon>
        <taxon>Spermatophyta</taxon>
        <taxon>Magnoliopsida</taxon>
        <taxon>eudicotyledons</taxon>
        <taxon>Gunneridae</taxon>
        <taxon>Pentapetalae</taxon>
        <taxon>rosids</taxon>
        <taxon>malvids</taxon>
        <taxon>Malvales</taxon>
        <taxon>Malvaceae</taxon>
        <taxon>Malvoideae</taxon>
        <taxon>Hibiscus</taxon>
    </lineage>
</organism>
<dbReference type="AlphaFoldDB" id="A0A6A2Z3D0"/>
<evidence type="ECO:0000256" key="2">
    <source>
        <dbReference type="SAM" id="MobiDB-lite"/>
    </source>
</evidence>
<dbReference type="GO" id="GO:0005829">
    <property type="term" value="C:cytosol"/>
    <property type="evidence" value="ECO:0007669"/>
    <property type="project" value="TreeGrafter"/>
</dbReference>
<dbReference type="InterPro" id="IPR035298">
    <property type="entry name" value="PSMD13"/>
</dbReference>
<dbReference type="GO" id="GO:0006511">
    <property type="term" value="P:ubiquitin-dependent protein catabolic process"/>
    <property type="evidence" value="ECO:0007669"/>
    <property type="project" value="TreeGrafter"/>
</dbReference>
<dbReference type="GO" id="GO:0008541">
    <property type="term" value="C:proteasome regulatory particle, lid subcomplex"/>
    <property type="evidence" value="ECO:0007669"/>
    <property type="project" value="TreeGrafter"/>
</dbReference>
<dbReference type="EMBL" id="VEPZ02001220">
    <property type="protein sequence ID" value="KAE8686246.1"/>
    <property type="molecule type" value="Genomic_DNA"/>
</dbReference>
<sequence length="163" mass="18798">MAALQYLESIQNEHPELADWYNSLADLYQKKLWNQLSLKLDQFVALSAFQAGDALIKLYHNFITDFETKINPLKLAHFAVIVSQQYSEKEAAISFLEGVIEKLQATKERRIEEPILYIKMQISKFKLEQGDQKESNYKESSGDQGGMALLYPPSFQRREFGSL</sequence>
<dbReference type="GO" id="GO:0005634">
    <property type="term" value="C:nucleus"/>
    <property type="evidence" value="ECO:0007669"/>
    <property type="project" value="TreeGrafter"/>
</dbReference>
<dbReference type="Proteomes" id="UP000436088">
    <property type="component" value="Unassembled WGS sequence"/>
</dbReference>
<evidence type="ECO:0000256" key="1">
    <source>
        <dbReference type="ARBA" id="ARBA00022942"/>
    </source>
</evidence>
<dbReference type="PANTHER" id="PTHR10539">
    <property type="entry name" value="26S PROTEASOME NON-ATPASE REGULATORY SUBUNIT 13"/>
    <property type="match status" value="1"/>
</dbReference>
<dbReference type="InterPro" id="IPR054179">
    <property type="entry name" value="PSD13_N"/>
</dbReference>
<evidence type="ECO:0000259" key="3">
    <source>
        <dbReference type="Pfam" id="PF22037"/>
    </source>
</evidence>
<feature type="domain" description="PSD13 N-terminal" evidence="3">
    <location>
        <begin position="21"/>
        <end position="135"/>
    </location>
</feature>
<accession>A0A6A2Z3D0</accession>
<name>A0A6A2Z3D0_HIBSY</name>
<keyword evidence="5" id="KW-1185">Reference proteome</keyword>